<evidence type="ECO:0000256" key="1">
    <source>
        <dbReference type="SAM" id="SignalP"/>
    </source>
</evidence>
<organism evidence="2 3">
    <name type="scientific">Fibrobacter intestinalis</name>
    <dbReference type="NCBI Taxonomy" id="28122"/>
    <lineage>
        <taxon>Bacteria</taxon>
        <taxon>Pseudomonadati</taxon>
        <taxon>Fibrobacterota</taxon>
        <taxon>Fibrobacteria</taxon>
        <taxon>Fibrobacterales</taxon>
        <taxon>Fibrobacteraceae</taxon>
        <taxon>Fibrobacter</taxon>
    </lineage>
</organism>
<reference evidence="3" key="1">
    <citation type="submission" date="2016-11" db="EMBL/GenBank/DDBJ databases">
        <authorList>
            <person name="Varghese N."/>
            <person name="Submissions S."/>
        </authorList>
    </citation>
    <scope>NUCLEOTIDE SEQUENCE [LARGE SCALE GENOMIC DNA]</scope>
    <source>
        <strain evidence="3">UWOS</strain>
    </source>
</reference>
<evidence type="ECO:0000313" key="3">
    <source>
        <dbReference type="Proteomes" id="UP000184275"/>
    </source>
</evidence>
<keyword evidence="1" id="KW-0732">Signal</keyword>
<feature type="chain" id="PRO_5013110750" description="Por secretion system C-terminal sorting domain-containing protein" evidence="1">
    <location>
        <begin position="19"/>
        <end position="733"/>
    </location>
</feature>
<dbReference type="Gene3D" id="2.130.10.10">
    <property type="entry name" value="YVTN repeat-like/Quinoprotein amine dehydrogenase"/>
    <property type="match status" value="1"/>
</dbReference>
<protein>
    <recommendedName>
        <fullName evidence="4">Por secretion system C-terminal sorting domain-containing protein</fullName>
    </recommendedName>
</protein>
<keyword evidence="3" id="KW-1185">Reference proteome</keyword>
<feature type="signal peptide" evidence="1">
    <location>
        <begin position="1"/>
        <end position="18"/>
    </location>
</feature>
<dbReference type="InterPro" id="IPR015943">
    <property type="entry name" value="WD40/YVTN_repeat-like_dom_sf"/>
</dbReference>
<dbReference type="Proteomes" id="UP000184275">
    <property type="component" value="Unassembled WGS sequence"/>
</dbReference>
<evidence type="ECO:0000313" key="2">
    <source>
        <dbReference type="EMBL" id="SHL24825.1"/>
    </source>
</evidence>
<dbReference type="SUPFAM" id="SSF101898">
    <property type="entry name" value="NHL repeat"/>
    <property type="match status" value="1"/>
</dbReference>
<dbReference type="RefSeq" id="WP_073306236.1">
    <property type="nucleotide sequence ID" value="NZ_FRAW01000052.1"/>
</dbReference>
<sequence>MNIIFRSIFFFWVAHALAVESWNTFARTTAFYEAALANRTLILATDGGVRFIYSNGASEVYSSENGLESSEIYGVVHTASGEIFAVSSLGVVSHFLGNGKFLVHNRSFASLGTTLVPGLLESSHSILVMGFRDRIAFYDYSQGKFVMSIARIADVSLKSRSPSAFLVRGDSLFVALGNSVYVREMQWDAMRQDVLLSDPSSWDLAATFASGDSSLTEIQRMEFDGKKWTADFKKTLSPIVALGDTLSSKKFPSLWKKDSSKVRQVVEDGEIAYLVGADSAWVYDGGEVSNVSEWSECPLERPYVITPFVGGEGGITAYSEGGDFGWSDGEGWNANPSLSDLPYYGGTEPTSRLLKNLSSLADQKTLVGIWGFGWRLYSGNGLGLEENISMQNAGCVETYLPNYIVPGGVTAAPDSVGWLVSYWGKSSYGIAYIDESGNVSCVNQAGTGKFAGPLIAAFSEDSSEWVLYSGAGLTEGVEGYGSLDIFRLKPVSQNGGELSVISKENVPTPGHYALIDMDLEKSGRLWGITYADFAYWEPGMDSVQAPHKTQSYEQASLSSIAIDPNGRLWLGTIGSGAYMIQKKGSSPDTMKTTKFVSRDGLLSDIVFDVTVDGKLGEVWFVHKNGLSRYARTDLRETGNYMTSEGPQIKVYPNPVRFDLNQSLVFENVAESAVISVYNSGKHLVRSFSGGELDGGKVEWNGEDKRGVRIAPGVYHYIIKNGGKTKKGKILVVH</sequence>
<name>A0A1M6Z382_9BACT</name>
<dbReference type="Gene3D" id="2.60.40.4070">
    <property type="match status" value="1"/>
</dbReference>
<dbReference type="AlphaFoldDB" id="A0A1M6Z382"/>
<evidence type="ECO:0008006" key="4">
    <source>
        <dbReference type="Google" id="ProtNLM"/>
    </source>
</evidence>
<proteinExistence type="predicted"/>
<gene>
    <name evidence="2" type="ORF">SAMN05720469_1525</name>
</gene>
<accession>A0A1M6Z382</accession>
<dbReference type="EMBL" id="FRAW01000052">
    <property type="protein sequence ID" value="SHL24825.1"/>
    <property type="molecule type" value="Genomic_DNA"/>
</dbReference>